<evidence type="ECO:0000313" key="3">
    <source>
        <dbReference type="EMBL" id="EFX79365.1"/>
    </source>
</evidence>
<dbReference type="PhylomeDB" id="E9GMH2"/>
<dbReference type="EMBL" id="GL732552">
    <property type="protein sequence ID" value="EFX79365.1"/>
    <property type="molecule type" value="Genomic_DNA"/>
</dbReference>
<protein>
    <recommendedName>
        <fullName evidence="5">Thioester reductase (TE) domain-containing protein</fullName>
    </recommendedName>
</protein>
<keyword evidence="4" id="KW-1185">Reference proteome</keyword>
<dbReference type="SUPFAM" id="SSF51735">
    <property type="entry name" value="NAD(P)-binding Rossmann-fold domains"/>
    <property type="match status" value="1"/>
</dbReference>
<evidence type="ECO:0000256" key="2">
    <source>
        <dbReference type="SAM" id="SignalP"/>
    </source>
</evidence>
<keyword evidence="1" id="KW-0560">Oxidoreductase</keyword>
<evidence type="ECO:0000313" key="4">
    <source>
        <dbReference type="Proteomes" id="UP000000305"/>
    </source>
</evidence>
<dbReference type="InParanoid" id="E9GMH2"/>
<evidence type="ECO:0000256" key="1">
    <source>
        <dbReference type="ARBA" id="ARBA00023002"/>
    </source>
</evidence>
<sequence>MQTNYFGHFFLTNLLLGLLKKSAPSRIINVTSVAHSFIKTFDLNNLNVDLYHNGSSFYNSIYYYSKLSIILSTRHLAHLISQSAKGYSEYIIAANEVPDAVKTIEISYGISSGIRSNLLQQ</sequence>
<dbReference type="PANTHER" id="PTHR43157:SF31">
    <property type="entry name" value="PHOSPHATIDYLINOSITOL-GLYCAN BIOSYNTHESIS CLASS F PROTEIN"/>
    <property type="match status" value="1"/>
</dbReference>
<feature type="chain" id="PRO_5003237590" description="Thioester reductase (TE) domain-containing protein" evidence="2">
    <location>
        <begin position="26"/>
        <end position="121"/>
    </location>
</feature>
<dbReference type="GO" id="GO:0016491">
    <property type="term" value="F:oxidoreductase activity"/>
    <property type="evidence" value="ECO:0007669"/>
    <property type="project" value="UniProtKB-KW"/>
</dbReference>
<feature type="signal peptide" evidence="2">
    <location>
        <begin position="1"/>
        <end position="25"/>
    </location>
</feature>
<evidence type="ECO:0008006" key="5">
    <source>
        <dbReference type="Google" id="ProtNLM"/>
    </source>
</evidence>
<dbReference type="PANTHER" id="PTHR43157">
    <property type="entry name" value="PHOSPHATIDYLINOSITOL-GLYCAN BIOSYNTHESIS CLASS F PROTEIN-RELATED"/>
    <property type="match status" value="1"/>
</dbReference>
<dbReference type="Proteomes" id="UP000000305">
    <property type="component" value="Unassembled WGS sequence"/>
</dbReference>
<keyword evidence="2" id="KW-0732">Signal</keyword>
<dbReference type="AlphaFoldDB" id="E9GMH2"/>
<organism evidence="3 4">
    <name type="scientific">Daphnia pulex</name>
    <name type="common">Water flea</name>
    <dbReference type="NCBI Taxonomy" id="6669"/>
    <lineage>
        <taxon>Eukaryota</taxon>
        <taxon>Metazoa</taxon>
        <taxon>Ecdysozoa</taxon>
        <taxon>Arthropoda</taxon>
        <taxon>Crustacea</taxon>
        <taxon>Branchiopoda</taxon>
        <taxon>Diplostraca</taxon>
        <taxon>Cladocera</taxon>
        <taxon>Anomopoda</taxon>
        <taxon>Daphniidae</taxon>
        <taxon>Daphnia</taxon>
    </lineage>
</organism>
<reference evidence="3 4" key="1">
    <citation type="journal article" date="2011" name="Science">
        <title>The ecoresponsive genome of Daphnia pulex.</title>
        <authorList>
            <person name="Colbourne J.K."/>
            <person name="Pfrender M.E."/>
            <person name="Gilbert D."/>
            <person name="Thomas W.K."/>
            <person name="Tucker A."/>
            <person name="Oakley T.H."/>
            <person name="Tokishita S."/>
            <person name="Aerts A."/>
            <person name="Arnold G.J."/>
            <person name="Basu M.K."/>
            <person name="Bauer D.J."/>
            <person name="Caceres C.E."/>
            <person name="Carmel L."/>
            <person name="Casola C."/>
            <person name="Choi J.H."/>
            <person name="Detter J.C."/>
            <person name="Dong Q."/>
            <person name="Dusheyko S."/>
            <person name="Eads B.D."/>
            <person name="Frohlich T."/>
            <person name="Geiler-Samerotte K.A."/>
            <person name="Gerlach D."/>
            <person name="Hatcher P."/>
            <person name="Jogdeo S."/>
            <person name="Krijgsveld J."/>
            <person name="Kriventseva E.V."/>
            <person name="Kultz D."/>
            <person name="Laforsch C."/>
            <person name="Lindquist E."/>
            <person name="Lopez J."/>
            <person name="Manak J.R."/>
            <person name="Muller J."/>
            <person name="Pangilinan J."/>
            <person name="Patwardhan R.P."/>
            <person name="Pitluck S."/>
            <person name="Pritham E.J."/>
            <person name="Rechtsteiner A."/>
            <person name="Rho M."/>
            <person name="Rogozin I.B."/>
            <person name="Sakarya O."/>
            <person name="Salamov A."/>
            <person name="Schaack S."/>
            <person name="Shapiro H."/>
            <person name="Shiga Y."/>
            <person name="Skalitzky C."/>
            <person name="Smith Z."/>
            <person name="Souvorov A."/>
            <person name="Sung W."/>
            <person name="Tang Z."/>
            <person name="Tsuchiya D."/>
            <person name="Tu H."/>
            <person name="Vos H."/>
            <person name="Wang M."/>
            <person name="Wolf Y.I."/>
            <person name="Yamagata H."/>
            <person name="Yamada T."/>
            <person name="Ye Y."/>
            <person name="Shaw J.R."/>
            <person name="Andrews J."/>
            <person name="Crease T.J."/>
            <person name="Tang H."/>
            <person name="Lucas S.M."/>
            <person name="Robertson H.M."/>
            <person name="Bork P."/>
            <person name="Koonin E.V."/>
            <person name="Zdobnov E.M."/>
            <person name="Grigoriev I.V."/>
            <person name="Lynch M."/>
            <person name="Boore J.L."/>
        </authorList>
    </citation>
    <scope>NUCLEOTIDE SEQUENCE [LARGE SCALE GENOMIC DNA]</scope>
</reference>
<dbReference type="OrthoDB" id="191139at2759"/>
<dbReference type="STRING" id="6669.E9GMH2"/>
<dbReference type="KEGG" id="dpx:DAPPUDRAFT_245061"/>
<gene>
    <name evidence="3" type="ORF">DAPPUDRAFT_245061</name>
</gene>
<dbReference type="HOGENOM" id="CLU_2040416_0_0_1"/>
<dbReference type="Gene3D" id="3.40.50.720">
    <property type="entry name" value="NAD(P)-binding Rossmann-like Domain"/>
    <property type="match status" value="1"/>
</dbReference>
<proteinExistence type="predicted"/>
<name>E9GMH2_DAPPU</name>
<dbReference type="InterPro" id="IPR036291">
    <property type="entry name" value="NAD(P)-bd_dom_sf"/>
</dbReference>
<accession>E9GMH2</accession>